<organism evidence="1 2">
    <name type="scientific">Jejuia spongiicola</name>
    <dbReference type="NCBI Taxonomy" id="2942207"/>
    <lineage>
        <taxon>Bacteria</taxon>
        <taxon>Pseudomonadati</taxon>
        <taxon>Bacteroidota</taxon>
        <taxon>Flavobacteriia</taxon>
        <taxon>Flavobacteriales</taxon>
        <taxon>Flavobacteriaceae</taxon>
        <taxon>Jejuia</taxon>
    </lineage>
</organism>
<protein>
    <recommendedName>
        <fullName evidence="3">7-cyano-7-deazaguanine synthase</fullName>
    </recommendedName>
</protein>
<dbReference type="EMBL" id="JAMFLZ010000003">
    <property type="protein sequence ID" value="MCL6295008.1"/>
    <property type="molecule type" value="Genomic_DNA"/>
</dbReference>
<evidence type="ECO:0000313" key="2">
    <source>
        <dbReference type="Proteomes" id="UP001165381"/>
    </source>
</evidence>
<evidence type="ECO:0000313" key="1">
    <source>
        <dbReference type="EMBL" id="MCL6295008.1"/>
    </source>
</evidence>
<dbReference type="RefSeq" id="WP_249972776.1">
    <property type="nucleotide sequence ID" value="NZ_JAMFLZ010000003.1"/>
</dbReference>
<proteinExistence type="predicted"/>
<comment type="caution">
    <text evidence="1">The sequence shown here is derived from an EMBL/GenBank/DDBJ whole genome shotgun (WGS) entry which is preliminary data.</text>
</comment>
<reference evidence="1" key="1">
    <citation type="submission" date="2022-05" db="EMBL/GenBank/DDBJ databases">
        <authorList>
            <person name="Park J.-S."/>
        </authorList>
    </citation>
    <scope>NUCLEOTIDE SEQUENCE</scope>
    <source>
        <strain evidence="1">2012CJ34-3</strain>
    </source>
</reference>
<evidence type="ECO:0008006" key="3">
    <source>
        <dbReference type="Google" id="ProtNLM"/>
    </source>
</evidence>
<accession>A0ABT0QEJ2</accession>
<keyword evidence="2" id="KW-1185">Reference proteome</keyword>
<gene>
    <name evidence="1" type="ORF">M3P09_08390</name>
</gene>
<sequence>MNNVLKLNNISFSNNGKRVIYDYSIGNKIKKFFNEDQPLYVEYEVDVSHIPKSILAIPFLSNILTIAWYGCFNVEVDELDEDFYNSMKLVKNQFELRDASYTLASSLTVNNLVKNKIKGKKHALLFSGGVDAFATYIREIDNLPDLVTIHGPDIAIKDTEQWDDLKTFIEGQTLLQRNNKNFIESNVRDFYTYEVNLLIEGLGWWGKVQHGLSLLGVVSPLSFINGYAHLTISSTYSDQMDVVWGSKPEIDEKITWAGIQIHHDAFELRRQDKVDLIANFSSKLDESFRLRVCYSEVRDQFNCSNCEKCYRTILGLVLAGENPNNYGFDVDENYYDEMFKTLKIGNSNKGMQYFWWELMEKAKTTTNPYVFKNKEKELSQIKDIANGKIDNLLDEIYLKTNSGNQKIKFILRNKFSKVYNLIKKVKPS</sequence>
<dbReference type="Proteomes" id="UP001165381">
    <property type="component" value="Unassembled WGS sequence"/>
</dbReference>
<name>A0ABT0QEJ2_9FLAO</name>